<dbReference type="Pfam" id="PF07705">
    <property type="entry name" value="CARDB"/>
    <property type="match status" value="1"/>
</dbReference>
<organism evidence="2 3">
    <name type="scientific">Corallococcus exercitus</name>
    <dbReference type="NCBI Taxonomy" id="2316736"/>
    <lineage>
        <taxon>Bacteria</taxon>
        <taxon>Pseudomonadati</taxon>
        <taxon>Myxococcota</taxon>
        <taxon>Myxococcia</taxon>
        <taxon>Myxococcales</taxon>
        <taxon>Cystobacterineae</taxon>
        <taxon>Myxococcaceae</taxon>
        <taxon>Corallococcus</taxon>
    </lineage>
</organism>
<evidence type="ECO:0000259" key="1">
    <source>
        <dbReference type="Pfam" id="PF07705"/>
    </source>
</evidence>
<dbReference type="EMBL" id="JABFJV010000542">
    <property type="protein sequence ID" value="NOK39672.1"/>
    <property type="molecule type" value="Genomic_DNA"/>
</dbReference>
<feature type="domain" description="CARDB" evidence="1">
    <location>
        <begin position="262"/>
        <end position="383"/>
    </location>
</feature>
<reference evidence="2 3" key="1">
    <citation type="submission" date="2020-05" db="EMBL/GenBank/DDBJ databases">
        <authorList>
            <person name="Whitworth D."/>
        </authorList>
    </citation>
    <scope>NUCLEOTIDE SEQUENCE [LARGE SCALE GENOMIC DNA]</scope>
    <source>
        <strain evidence="2 3">AB043B</strain>
    </source>
</reference>
<dbReference type="RefSeq" id="WP_272491498.1">
    <property type="nucleotide sequence ID" value="NZ_JABFJV010000542.1"/>
</dbReference>
<dbReference type="Gene3D" id="2.60.40.10">
    <property type="entry name" value="Immunoglobulins"/>
    <property type="match status" value="3"/>
</dbReference>
<sequence length="392" mass="41667">LIITALTPPVSILPGQPFTTTLTVCNQGSQPSWSDTLVTLHLLHVPELSLSAQGAPRPPQDEFLNEVFIPGLAAHTCSTLPVTSNFNGAPWQERTYYVGATVDRLWNTPEVRKDNNTFVGPRVGVGSAPDLVITAVGGPANMAPSGQAPVSVTVCNQGTQPSPMQRVDLYISTESTPPQLPIPGGPPDPNSGVYLVGMVDIPPLPENACVTREDILHSSPLSSGPETPLFLSAVVHATWPPSYELRTDNNAFVRGRIGVGYAPDLVVTEVTAPFAVRGGEMFLTTVTVCNQGTQPSWGNNQLDLILSTQPTLAFPDDMSASSTQVSLGQVDVGELAAGVCTTRQLFTSTYTLPGYQSSGLFYLGALVDSQRSVVELREDNNAFVEDFLAVLP</sequence>
<dbReference type="InterPro" id="IPR013783">
    <property type="entry name" value="Ig-like_fold"/>
</dbReference>
<accession>A0A7Y4KTQ6</accession>
<keyword evidence="3" id="KW-1185">Reference proteome</keyword>
<proteinExistence type="predicted"/>
<comment type="caution">
    <text evidence="2">The sequence shown here is derived from an EMBL/GenBank/DDBJ whole genome shotgun (WGS) entry which is preliminary data.</text>
</comment>
<dbReference type="Proteomes" id="UP000563426">
    <property type="component" value="Unassembled WGS sequence"/>
</dbReference>
<feature type="non-terminal residue" evidence="2">
    <location>
        <position position="1"/>
    </location>
</feature>
<gene>
    <name evidence="2" type="ORF">HMI49_41570</name>
</gene>
<protein>
    <recommendedName>
        <fullName evidence="1">CARDB domain-containing protein</fullName>
    </recommendedName>
</protein>
<dbReference type="InterPro" id="IPR011635">
    <property type="entry name" value="CARDB"/>
</dbReference>
<name>A0A7Y4KTQ6_9BACT</name>
<evidence type="ECO:0000313" key="3">
    <source>
        <dbReference type="Proteomes" id="UP000563426"/>
    </source>
</evidence>
<evidence type="ECO:0000313" key="2">
    <source>
        <dbReference type="EMBL" id="NOK39672.1"/>
    </source>
</evidence>
<dbReference type="AlphaFoldDB" id="A0A7Y4KTQ6"/>